<evidence type="ECO:0000256" key="1">
    <source>
        <dbReference type="ARBA" id="ARBA00004377"/>
    </source>
</evidence>
<proteinExistence type="inferred from homology"/>
<dbReference type="PANTHER" id="PTHR38779:SF2">
    <property type="entry name" value="TYPE II SECRETION SYSTEM PROTEIN I-RELATED"/>
    <property type="match status" value="1"/>
</dbReference>
<dbReference type="EMBL" id="LNYH01000112">
    <property type="protein sequence ID" value="KTD19441.1"/>
    <property type="molecule type" value="Genomic_DNA"/>
</dbReference>
<dbReference type="SUPFAM" id="SSF54523">
    <property type="entry name" value="Pili subunits"/>
    <property type="match status" value="1"/>
</dbReference>
<evidence type="ECO:0000256" key="9">
    <source>
        <dbReference type="RuleBase" id="RU368030"/>
    </source>
</evidence>
<dbReference type="Proteomes" id="UP000054761">
    <property type="component" value="Unassembled WGS sequence"/>
</dbReference>
<accession>A0A0W0VH63</accession>
<reference evidence="11 12" key="1">
    <citation type="submission" date="2015-11" db="EMBL/GenBank/DDBJ databases">
        <title>Genomic analysis of 38 Legionella species identifies large and diverse effector repertoires.</title>
        <authorList>
            <person name="Burstein D."/>
            <person name="Amaro F."/>
            <person name="Zusman T."/>
            <person name="Lifshitz Z."/>
            <person name="Cohen O."/>
            <person name="Gilbert J.A."/>
            <person name="Pupko T."/>
            <person name="Shuman H.A."/>
            <person name="Segal G."/>
        </authorList>
    </citation>
    <scope>NUCLEOTIDE SEQUENCE [LARGE SCALE GENOMIC DNA]</scope>
    <source>
        <strain evidence="11 12">Bercovier 4</strain>
    </source>
</reference>
<dbReference type="InterPro" id="IPR003413">
    <property type="entry name" value="T2SS_GspI_C"/>
</dbReference>
<keyword evidence="4 9" id="KW-0488">Methylation</keyword>
<keyword evidence="8" id="KW-0472">Membrane</keyword>
<evidence type="ECO:0000256" key="2">
    <source>
        <dbReference type="ARBA" id="ARBA00008358"/>
    </source>
</evidence>
<evidence type="ECO:0000256" key="8">
    <source>
        <dbReference type="ARBA" id="ARBA00023136"/>
    </source>
</evidence>
<evidence type="ECO:0000256" key="7">
    <source>
        <dbReference type="ARBA" id="ARBA00022989"/>
    </source>
</evidence>
<evidence type="ECO:0000313" key="12">
    <source>
        <dbReference type="Proteomes" id="UP000054761"/>
    </source>
</evidence>
<evidence type="ECO:0000256" key="5">
    <source>
        <dbReference type="ARBA" id="ARBA00022519"/>
    </source>
</evidence>
<evidence type="ECO:0000256" key="4">
    <source>
        <dbReference type="ARBA" id="ARBA00022481"/>
    </source>
</evidence>
<comment type="function">
    <text evidence="9">Component of the type II secretion system required for the energy-dependent secretion of extracellular factors such as proteases and toxins from the periplasm.</text>
</comment>
<dbReference type="GO" id="GO:0015628">
    <property type="term" value="P:protein secretion by the type II secretion system"/>
    <property type="evidence" value="ECO:0007669"/>
    <property type="project" value="UniProtKB-UniRule"/>
</dbReference>
<keyword evidence="6" id="KW-0812">Transmembrane</keyword>
<dbReference type="Gene3D" id="3.30.1300.30">
    <property type="entry name" value="GSPII I/J protein-like"/>
    <property type="match status" value="1"/>
</dbReference>
<evidence type="ECO:0000256" key="6">
    <source>
        <dbReference type="ARBA" id="ARBA00022692"/>
    </source>
</evidence>
<dbReference type="InterPro" id="IPR045584">
    <property type="entry name" value="Pilin-like"/>
</dbReference>
<feature type="domain" description="Type II secretion system protein GspI C-terminal" evidence="10">
    <location>
        <begin position="48"/>
        <end position="116"/>
    </location>
</feature>
<evidence type="ECO:0000313" key="11">
    <source>
        <dbReference type="EMBL" id="KTD19441.1"/>
    </source>
</evidence>
<evidence type="ECO:0000256" key="3">
    <source>
        <dbReference type="ARBA" id="ARBA00022475"/>
    </source>
</evidence>
<dbReference type="Pfam" id="PF07963">
    <property type="entry name" value="N_methyl"/>
    <property type="match status" value="1"/>
</dbReference>
<comment type="subunit">
    <text evidence="9">Type II secretion is composed of four main components: the outer membrane complex, the inner membrane complex, the cytoplasmic secretion ATPase and the periplasm-spanning pseudopilus.</text>
</comment>
<evidence type="ECO:0000259" key="10">
    <source>
        <dbReference type="Pfam" id="PF02501"/>
    </source>
</evidence>
<dbReference type="STRING" id="454.Lisr_2003"/>
<dbReference type="GO" id="GO:0015627">
    <property type="term" value="C:type II protein secretion system complex"/>
    <property type="evidence" value="ECO:0007669"/>
    <property type="project" value="UniProtKB-UniRule"/>
</dbReference>
<gene>
    <name evidence="11" type="primary">lspI</name>
    <name evidence="11" type="ORF">Lisr_2003</name>
</gene>
<name>A0A0W0VH63_9GAMM</name>
<dbReference type="PROSITE" id="PS00409">
    <property type="entry name" value="PROKAR_NTER_METHYL"/>
    <property type="match status" value="1"/>
</dbReference>
<keyword evidence="3" id="KW-1003">Cell membrane</keyword>
<dbReference type="OrthoDB" id="6121517at2"/>
<keyword evidence="12" id="KW-1185">Reference proteome</keyword>
<comment type="similarity">
    <text evidence="2 9">Belongs to the GSP I family.</text>
</comment>
<dbReference type="PATRIC" id="fig|454.4.peg.2182"/>
<dbReference type="PANTHER" id="PTHR38779">
    <property type="entry name" value="TYPE II SECRETION SYSTEM PROTEIN I-RELATED"/>
    <property type="match status" value="1"/>
</dbReference>
<keyword evidence="5 9" id="KW-0997">Cell inner membrane</keyword>
<sequence length="130" mass="14632">MKNICQKKQLMSGFTLIEVLLALAVIAIALTALLKATSQDVVNTERIKEKTISHWVAMQGVNMIQLGLLTVPPHQEITQITTLFGQRWYWRAKITPGTTNFMDTISIKVSKNQSGPFTSPLIAFKYKQRV</sequence>
<comment type="caution">
    <text evidence="11">The sequence shown here is derived from an EMBL/GenBank/DDBJ whole genome shotgun (WGS) entry which is preliminary data.</text>
</comment>
<dbReference type="Pfam" id="PF02501">
    <property type="entry name" value="T2SSI"/>
    <property type="match status" value="1"/>
</dbReference>
<dbReference type="GO" id="GO:0005886">
    <property type="term" value="C:plasma membrane"/>
    <property type="evidence" value="ECO:0007669"/>
    <property type="project" value="UniProtKB-SubCell"/>
</dbReference>
<dbReference type="NCBIfam" id="TIGR02532">
    <property type="entry name" value="IV_pilin_GFxxxE"/>
    <property type="match status" value="1"/>
</dbReference>
<dbReference type="AlphaFoldDB" id="A0A0W0VH63"/>
<dbReference type="InterPro" id="IPR012902">
    <property type="entry name" value="N_methyl_site"/>
</dbReference>
<keyword evidence="7" id="KW-1133">Transmembrane helix</keyword>
<organism evidence="11 12">
    <name type="scientific">Legionella israelensis</name>
    <dbReference type="NCBI Taxonomy" id="454"/>
    <lineage>
        <taxon>Bacteria</taxon>
        <taxon>Pseudomonadati</taxon>
        <taxon>Pseudomonadota</taxon>
        <taxon>Gammaproteobacteria</taxon>
        <taxon>Legionellales</taxon>
        <taxon>Legionellaceae</taxon>
        <taxon>Legionella</taxon>
    </lineage>
</organism>
<dbReference type="InterPro" id="IPR010052">
    <property type="entry name" value="T2SS_protein-GspI"/>
</dbReference>
<comment type="subcellular location">
    <subcellularLocation>
        <location evidence="1 9">Cell inner membrane</location>
        <topology evidence="1 9">Single-pass membrane protein</topology>
    </subcellularLocation>
</comment>
<dbReference type="NCBIfam" id="TIGR01707">
    <property type="entry name" value="gspI"/>
    <property type="match status" value="1"/>
</dbReference>
<comment type="PTM">
    <text evidence="9">Cleaved by prepilin peptidase.</text>
</comment>
<protein>
    <recommendedName>
        <fullName evidence="9">Type II secretion system protein I</fullName>
        <shortName evidence="9">T2SS minor pseudopilin I</shortName>
    </recommendedName>
</protein>